<keyword evidence="2" id="KW-1133">Transmembrane helix</keyword>
<sequence length="344" mass="37109">MTSPGDSSSGPSISPALIVGIVILCAFVAITIAASIFRFCRQKNSRDGGNAPFDEDLSEVDLFNPNIVRPASQVARMREVRWINNMYAWERGRQAKREVGELRPTTMFAANRKGEARNWDEWSVWENRESMANPTGEHSGATYFYNVDDPYAPSSQQRLSQAASVLLPPHPANPNPNNQGWRDSRLRHSFAPGAGGDATASAPRSQEHDGRGAESKQQQREGDEEMAKTDVAVVDDGNGSPTPKGKGHIHTHNDIMEDLAAGLGGGLGLGPRSGSGSGSGYQAEAQQASRENGSEPQQQAHNSSHHLSLQPSRKNVKGKNRASAPPPVSSTSNSKFLSPPLVRR</sequence>
<dbReference type="GeneID" id="25286416"/>
<proteinExistence type="predicted"/>
<dbReference type="EMBL" id="AMGV01000018">
    <property type="protein sequence ID" value="KEF52278.1"/>
    <property type="molecule type" value="Genomic_DNA"/>
</dbReference>
<feature type="region of interest" description="Disordered" evidence="1">
    <location>
        <begin position="166"/>
        <end position="250"/>
    </location>
</feature>
<dbReference type="AlphaFoldDB" id="A0A072NZ58"/>
<keyword evidence="4" id="KW-1185">Reference proteome</keyword>
<evidence type="ECO:0000313" key="4">
    <source>
        <dbReference type="Proteomes" id="UP000027920"/>
    </source>
</evidence>
<dbReference type="HOGENOM" id="CLU_806612_0_0_1"/>
<accession>A0A072NZ58</accession>
<evidence type="ECO:0000313" key="3">
    <source>
        <dbReference type="EMBL" id="KEF52278.1"/>
    </source>
</evidence>
<dbReference type="OrthoDB" id="4153359at2759"/>
<evidence type="ECO:0000256" key="1">
    <source>
        <dbReference type="SAM" id="MobiDB-lite"/>
    </source>
</evidence>
<feature type="region of interest" description="Disordered" evidence="1">
    <location>
        <begin position="266"/>
        <end position="344"/>
    </location>
</feature>
<dbReference type="VEuPathDB" id="FungiDB:A1O9_11518"/>
<keyword evidence="2" id="KW-0472">Membrane</keyword>
<dbReference type="RefSeq" id="XP_013254868.1">
    <property type="nucleotide sequence ID" value="XM_013399414.1"/>
</dbReference>
<organism evidence="3 4">
    <name type="scientific">Exophiala aquamarina CBS 119918</name>
    <dbReference type="NCBI Taxonomy" id="1182545"/>
    <lineage>
        <taxon>Eukaryota</taxon>
        <taxon>Fungi</taxon>
        <taxon>Dikarya</taxon>
        <taxon>Ascomycota</taxon>
        <taxon>Pezizomycotina</taxon>
        <taxon>Eurotiomycetes</taxon>
        <taxon>Chaetothyriomycetidae</taxon>
        <taxon>Chaetothyriales</taxon>
        <taxon>Herpotrichiellaceae</taxon>
        <taxon>Exophiala</taxon>
    </lineage>
</organism>
<gene>
    <name evidence="3" type="ORF">A1O9_11518</name>
</gene>
<feature type="compositionally biased region" description="Polar residues" evidence="1">
    <location>
        <begin position="284"/>
        <end position="313"/>
    </location>
</feature>
<feature type="transmembrane region" description="Helical" evidence="2">
    <location>
        <begin position="12"/>
        <end position="37"/>
    </location>
</feature>
<evidence type="ECO:0000256" key="2">
    <source>
        <dbReference type="SAM" id="Phobius"/>
    </source>
</evidence>
<reference evidence="3 4" key="1">
    <citation type="submission" date="2013-03" db="EMBL/GenBank/DDBJ databases">
        <title>The Genome Sequence of Exophiala aquamarina CBS 119918.</title>
        <authorList>
            <consortium name="The Broad Institute Genomics Platform"/>
            <person name="Cuomo C."/>
            <person name="de Hoog S."/>
            <person name="Gorbushina A."/>
            <person name="Walker B."/>
            <person name="Young S.K."/>
            <person name="Zeng Q."/>
            <person name="Gargeya S."/>
            <person name="Fitzgerald M."/>
            <person name="Haas B."/>
            <person name="Abouelleil A."/>
            <person name="Allen A.W."/>
            <person name="Alvarado L."/>
            <person name="Arachchi H.M."/>
            <person name="Berlin A.M."/>
            <person name="Chapman S.B."/>
            <person name="Gainer-Dewar J."/>
            <person name="Goldberg J."/>
            <person name="Griggs A."/>
            <person name="Gujja S."/>
            <person name="Hansen M."/>
            <person name="Howarth C."/>
            <person name="Imamovic A."/>
            <person name="Ireland A."/>
            <person name="Larimer J."/>
            <person name="McCowan C."/>
            <person name="Murphy C."/>
            <person name="Pearson M."/>
            <person name="Poon T.W."/>
            <person name="Priest M."/>
            <person name="Roberts A."/>
            <person name="Saif S."/>
            <person name="Shea T."/>
            <person name="Sisk P."/>
            <person name="Sykes S."/>
            <person name="Wortman J."/>
            <person name="Nusbaum C."/>
            <person name="Birren B."/>
        </authorList>
    </citation>
    <scope>NUCLEOTIDE SEQUENCE [LARGE SCALE GENOMIC DNA]</scope>
    <source>
        <strain evidence="3 4">CBS 119918</strain>
    </source>
</reference>
<name>A0A072NZ58_9EURO</name>
<protein>
    <submittedName>
        <fullName evidence="3">Uncharacterized protein</fullName>
    </submittedName>
</protein>
<feature type="compositionally biased region" description="Basic and acidic residues" evidence="1">
    <location>
        <begin position="205"/>
        <end position="228"/>
    </location>
</feature>
<keyword evidence="2" id="KW-0812">Transmembrane</keyword>
<feature type="compositionally biased region" description="Gly residues" evidence="1">
    <location>
        <begin position="266"/>
        <end position="279"/>
    </location>
</feature>
<comment type="caution">
    <text evidence="3">The sequence shown here is derived from an EMBL/GenBank/DDBJ whole genome shotgun (WGS) entry which is preliminary data.</text>
</comment>
<dbReference type="Proteomes" id="UP000027920">
    <property type="component" value="Unassembled WGS sequence"/>
</dbReference>